<accession>T1EVU1</accession>
<dbReference type="Gene3D" id="3.40.50.1460">
    <property type="match status" value="1"/>
</dbReference>
<dbReference type="CTD" id="20200691"/>
<dbReference type="GO" id="GO:0005737">
    <property type="term" value="C:cytoplasm"/>
    <property type="evidence" value="ECO:0000318"/>
    <property type="project" value="GO_Central"/>
</dbReference>
<gene>
    <name evidence="4" type="primary">20200691</name>
    <name evidence="3" type="ORF">HELRODRAFT_164806</name>
</gene>
<dbReference type="InterPro" id="IPR011600">
    <property type="entry name" value="Pept_C14_caspase"/>
</dbReference>
<feature type="compositionally biased region" description="Basic and acidic residues" evidence="1">
    <location>
        <begin position="74"/>
        <end position="83"/>
    </location>
</feature>
<dbReference type="EMBL" id="AMQM01001838">
    <property type="status" value="NOT_ANNOTATED_CDS"/>
    <property type="molecule type" value="Genomic_DNA"/>
</dbReference>
<dbReference type="KEGG" id="hro:HELRODRAFT_164806"/>
<sequence>MSSSESRLANYSKECFNRKLEYDFSKYAKIGKCVVIQHSRSIQERREPELLRNVEQKLANFFQTRQSVSAVGDGPKDSIKRSESVSNKRSSESKTKEQTFEEEGNRNVVGVLNMFADLGFEVALYKNLTEHETLLAVNEVAEANYTNYACFVLMVVGGCEQCGFTRDSFQLHRDVINKFNKDSCQSLDGKPKLFFVQIVNYLSGCQHLLYSISIVPIRLAKNKSKTLFLKFSQSQGGVTKPHSVSDQVGKCEAIGSLKLKSAEKKSLIYLGNITPCSKDTVAEHLRNFDIEFHNIFPAKRLQKNNAEKANDNNEECSSFRNCIPEIEKDKTFNAEIQPLDVNVREWLFYTNQAPKTPSAVNG</sequence>
<feature type="compositionally biased region" description="Basic and acidic residues" evidence="1">
    <location>
        <begin position="89"/>
        <end position="101"/>
    </location>
</feature>
<dbReference type="InParanoid" id="T1EVU1"/>
<dbReference type="STRING" id="6412.T1EVU1"/>
<dbReference type="EMBL" id="KB097639">
    <property type="protein sequence ID" value="ESN92710.1"/>
    <property type="molecule type" value="Genomic_DNA"/>
</dbReference>
<dbReference type="PANTHER" id="PTHR10454">
    <property type="entry name" value="CASPASE"/>
    <property type="match status" value="1"/>
</dbReference>
<evidence type="ECO:0000256" key="1">
    <source>
        <dbReference type="SAM" id="MobiDB-lite"/>
    </source>
</evidence>
<dbReference type="OrthoDB" id="8194540at2759"/>
<dbReference type="RefSeq" id="XP_009029015.1">
    <property type="nucleotide sequence ID" value="XM_009030767.1"/>
</dbReference>
<dbReference type="Proteomes" id="UP000015101">
    <property type="component" value="Unassembled WGS sequence"/>
</dbReference>
<dbReference type="InterPro" id="IPR001309">
    <property type="entry name" value="Pept_C14_p20"/>
</dbReference>
<dbReference type="InterPro" id="IPR029030">
    <property type="entry name" value="Caspase-like_dom_sf"/>
</dbReference>
<evidence type="ECO:0000313" key="3">
    <source>
        <dbReference type="EMBL" id="ESN92710.1"/>
    </source>
</evidence>
<reference evidence="3 5" key="2">
    <citation type="journal article" date="2013" name="Nature">
        <title>Insights into bilaterian evolution from three spiralian genomes.</title>
        <authorList>
            <person name="Simakov O."/>
            <person name="Marletaz F."/>
            <person name="Cho S.J."/>
            <person name="Edsinger-Gonzales E."/>
            <person name="Havlak P."/>
            <person name="Hellsten U."/>
            <person name="Kuo D.H."/>
            <person name="Larsson T."/>
            <person name="Lv J."/>
            <person name="Arendt D."/>
            <person name="Savage R."/>
            <person name="Osoegawa K."/>
            <person name="de Jong P."/>
            <person name="Grimwood J."/>
            <person name="Chapman J.A."/>
            <person name="Shapiro H."/>
            <person name="Aerts A."/>
            <person name="Otillar R.P."/>
            <person name="Terry A.Y."/>
            <person name="Boore J.L."/>
            <person name="Grigoriev I.V."/>
            <person name="Lindberg D.R."/>
            <person name="Seaver E.C."/>
            <person name="Weisblat D.A."/>
            <person name="Putnam N.H."/>
            <person name="Rokhsar D.S."/>
        </authorList>
    </citation>
    <scope>NUCLEOTIDE SEQUENCE</scope>
</reference>
<dbReference type="Pfam" id="PF00656">
    <property type="entry name" value="Peptidase_C14"/>
    <property type="match status" value="1"/>
</dbReference>
<dbReference type="SUPFAM" id="SSF52129">
    <property type="entry name" value="Caspase-like"/>
    <property type="match status" value="1"/>
</dbReference>
<dbReference type="EnsemblMetazoa" id="HelroT164806">
    <property type="protein sequence ID" value="HelroP164806"/>
    <property type="gene ID" value="HelroG164806"/>
</dbReference>
<evidence type="ECO:0000259" key="2">
    <source>
        <dbReference type="PROSITE" id="PS50208"/>
    </source>
</evidence>
<dbReference type="GeneID" id="20200691"/>
<dbReference type="GO" id="GO:0043525">
    <property type="term" value="P:positive regulation of neuron apoptotic process"/>
    <property type="evidence" value="ECO:0000318"/>
    <property type="project" value="GO_Central"/>
</dbReference>
<dbReference type="AlphaFoldDB" id="T1EVU1"/>
<dbReference type="HOGENOM" id="CLU_765670_0_0_1"/>
<feature type="domain" description="Caspase family p20" evidence="2">
    <location>
        <begin position="85"/>
        <end position="197"/>
    </location>
</feature>
<organism evidence="4 5">
    <name type="scientific">Helobdella robusta</name>
    <name type="common">Californian leech</name>
    <dbReference type="NCBI Taxonomy" id="6412"/>
    <lineage>
        <taxon>Eukaryota</taxon>
        <taxon>Metazoa</taxon>
        <taxon>Spiralia</taxon>
        <taxon>Lophotrochozoa</taxon>
        <taxon>Annelida</taxon>
        <taxon>Clitellata</taxon>
        <taxon>Hirudinea</taxon>
        <taxon>Rhynchobdellida</taxon>
        <taxon>Glossiphoniidae</taxon>
        <taxon>Helobdella</taxon>
    </lineage>
</organism>
<dbReference type="GO" id="GO:0006915">
    <property type="term" value="P:apoptotic process"/>
    <property type="evidence" value="ECO:0000318"/>
    <property type="project" value="GO_Central"/>
</dbReference>
<dbReference type="GO" id="GO:0006508">
    <property type="term" value="P:proteolysis"/>
    <property type="evidence" value="ECO:0007669"/>
    <property type="project" value="InterPro"/>
</dbReference>
<protein>
    <recommendedName>
        <fullName evidence="2">Caspase family p20 domain-containing protein</fullName>
    </recommendedName>
</protein>
<dbReference type="PANTHER" id="PTHR10454:SF210">
    <property type="entry name" value="CASPASE-2"/>
    <property type="match status" value="1"/>
</dbReference>
<dbReference type="InterPro" id="IPR002398">
    <property type="entry name" value="Pept_C14"/>
</dbReference>
<evidence type="ECO:0000313" key="4">
    <source>
        <dbReference type="EnsemblMetazoa" id="HelroP164806"/>
    </source>
</evidence>
<dbReference type="PROSITE" id="PS50208">
    <property type="entry name" value="CASPASE_P20"/>
    <property type="match status" value="1"/>
</dbReference>
<keyword evidence="5" id="KW-1185">Reference proteome</keyword>
<reference evidence="4" key="3">
    <citation type="submission" date="2015-06" db="UniProtKB">
        <authorList>
            <consortium name="EnsemblMetazoa"/>
        </authorList>
    </citation>
    <scope>IDENTIFICATION</scope>
</reference>
<reference evidence="5" key="1">
    <citation type="submission" date="2012-12" db="EMBL/GenBank/DDBJ databases">
        <authorList>
            <person name="Hellsten U."/>
            <person name="Grimwood J."/>
            <person name="Chapman J.A."/>
            <person name="Shapiro H."/>
            <person name="Aerts A."/>
            <person name="Otillar R.P."/>
            <person name="Terry A.Y."/>
            <person name="Boore J.L."/>
            <person name="Simakov O."/>
            <person name="Marletaz F."/>
            <person name="Cho S.-J."/>
            <person name="Edsinger-Gonzales E."/>
            <person name="Havlak P."/>
            <person name="Kuo D.-H."/>
            <person name="Larsson T."/>
            <person name="Lv J."/>
            <person name="Arendt D."/>
            <person name="Savage R."/>
            <person name="Osoegawa K."/>
            <person name="de Jong P."/>
            <person name="Lindberg D.R."/>
            <person name="Seaver E.C."/>
            <person name="Weisblat D.A."/>
            <person name="Putnam N.H."/>
            <person name="Grigoriev I.V."/>
            <person name="Rokhsar D.S."/>
        </authorList>
    </citation>
    <scope>NUCLEOTIDE SEQUENCE</scope>
</reference>
<name>T1EVU1_HELRO</name>
<proteinExistence type="predicted"/>
<feature type="region of interest" description="Disordered" evidence="1">
    <location>
        <begin position="69"/>
        <end position="101"/>
    </location>
</feature>
<dbReference type="GO" id="GO:0004197">
    <property type="term" value="F:cysteine-type endopeptidase activity"/>
    <property type="evidence" value="ECO:0000318"/>
    <property type="project" value="GO_Central"/>
</dbReference>
<evidence type="ECO:0000313" key="5">
    <source>
        <dbReference type="Proteomes" id="UP000015101"/>
    </source>
</evidence>